<proteinExistence type="predicted"/>
<feature type="region of interest" description="Disordered" evidence="2">
    <location>
        <begin position="113"/>
        <end position="141"/>
    </location>
</feature>
<feature type="region of interest" description="Disordered" evidence="2">
    <location>
        <begin position="50"/>
        <end position="70"/>
    </location>
</feature>
<protein>
    <submittedName>
        <fullName evidence="3">Uncharacterized protein</fullName>
    </submittedName>
</protein>
<evidence type="ECO:0000256" key="1">
    <source>
        <dbReference type="SAM" id="Coils"/>
    </source>
</evidence>
<dbReference type="EMBL" id="BQNB010015983">
    <property type="protein sequence ID" value="GJT46412.1"/>
    <property type="molecule type" value="Genomic_DNA"/>
</dbReference>
<name>A0ABQ5E6B0_9ASTR</name>
<evidence type="ECO:0000313" key="3">
    <source>
        <dbReference type="EMBL" id="GJT46412.1"/>
    </source>
</evidence>
<accession>A0ABQ5E6B0</accession>
<reference evidence="3" key="2">
    <citation type="submission" date="2022-01" db="EMBL/GenBank/DDBJ databases">
        <authorList>
            <person name="Yamashiro T."/>
            <person name="Shiraishi A."/>
            <person name="Satake H."/>
            <person name="Nakayama K."/>
        </authorList>
    </citation>
    <scope>NUCLEOTIDE SEQUENCE</scope>
</reference>
<keyword evidence="1" id="KW-0175">Coiled coil</keyword>
<organism evidence="3 4">
    <name type="scientific">Tanacetum coccineum</name>
    <dbReference type="NCBI Taxonomy" id="301880"/>
    <lineage>
        <taxon>Eukaryota</taxon>
        <taxon>Viridiplantae</taxon>
        <taxon>Streptophyta</taxon>
        <taxon>Embryophyta</taxon>
        <taxon>Tracheophyta</taxon>
        <taxon>Spermatophyta</taxon>
        <taxon>Magnoliopsida</taxon>
        <taxon>eudicotyledons</taxon>
        <taxon>Gunneridae</taxon>
        <taxon>Pentapetalae</taxon>
        <taxon>asterids</taxon>
        <taxon>campanulids</taxon>
        <taxon>Asterales</taxon>
        <taxon>Asteraceae</taxon>
        <taxon>Asteroideae</taxon>
        <taxon>Anthemideae</taxon>
        <taxon>Anthemidinae</taxon>
        <taxon>Tanacetum</taxon>
    </lineage>
</organism>
<dbReference type="Proteomes" id="UP001151760">
    <property type="component" value="Unassembled WGS sequence"/>
</dbReference>
<keyword evidence="4" id="KW-1185">Reference proteome</keyword>
<gene>
    <name evidence="3" type="ORF">Tco_0955127</name>
</gene>
<evidence type="ECO:0000256" key="2">
    <source>
        <dbReference type="SAM" id="MobiDB-lite"/>
    </source>
</evidence>
<sequence length="265" mass="29426">MEQPLLYQTTLPFVTSSVSATPEKDGDDFTDAVTGPNLRTIGPSVRFVISPDSSHHSSTKATKAEVESIPRSADPPIMTEVVVTTEAAGVSSHLFPKTIVDTSSRFGPDLFLDSDSADTERPVTASTARRPGKELSMGSREVDSEALHETFVPRWNVPNDTLLDEHDISREFIDHLAPPVLFSQIRNMDYHHLFTEFNVGTARQACLNDEVRMRTEFCLSERTRLEVECGRQANLLKSKDEEIEVLKAQLTVKEAEAAEAIRLRA</sequence>
<reference evidence="3" key="1">
    <citation type="journal article" date="2022" name="Int. J. Mol. Sci.">
        <title>Draft Genome of Tanacetum Coccineum: Genomic Comparison of Closely Related Tanacetum-Family Plants.</title>
        <authorList>
            <person name="Yamashiro T."/>
            <person name="Shiraishi A."/>
            <person name="Nakayama K."/>
            <person name="Satake H."/>
        </authorList>
    </citation>
    <scope>NUCLEOTIDE SEQUENCE</scope>
</reference>
<comment type="caution">
    <text evidence="3">The sequence shown here is derived from an EMBL/GenBank/DDBJ whole genome shotgun (WGS) entry which is preliminary data.</text>
</comment>
<evidence type="ECO:0000313" key="4">
    <source>
        <dbReference type="Proteomes" id="UP001151760"/>
    </source>
</evidence>
<feature type="coiled-coil region" evidence="1">
    <location>
        <begin position="236"/>
        <end position="263"/>
    </location>
</feature>